<evidence type="ECO:0000256" key="1">
    <source>
        <dbReference type="SAM" id="Phobius"/>
    </source>
</evidence>
<feature type="transmembrane region" description="Helical" evidence="1">
    <location>
        <begin position="94"/>
        <end position="119"/>
    </location>
</feature>
<dbReference type="EMBL" id="JAHOPB010000002">
    <property type="protein sequence ID" value="MBU8876197.1"/>
    <property type="molecule type" value="Genomic_DNA"/>
</dbReference>
<gene>
    <name evidence="2" type="ORF">KQ910_20660</name>
</gene>
<accession>A0ABS6IR55</accession>
<evidence type="ECO:0000313" key="3">
    <source>
        <dbReference type="Proteomes" id="UP000727907"/>
    </source>
</evidence>
<keyword evidence="3" id="KW-1185">Reference proteome</keyword>
<protein>
    <submittedName>
        <fullName evidence="2">Uncharacterized protein</fullName>
    </submittedName>
</protein>
<keyword evidence="1" id="KW-0812">Transmembrane</keyword>
<proteinExistence type="predicted"/>
<feature type="transmembrane region" description="Helical" evidence="1">
    <location>
        <begin position="61"/>
        <end position="82"/>
    </location>
</feature>
<keyword evidence="1" id="KW-1133">Transmembrane helix</keyword>
<sequence>MLRIRPFVMGHLVAALLVGAGAGAFLAAEAMLIGGLGMLAGAVVSSLVCQWKPGVEAPAWQLWAVAVLANPVFLAALVFMALDWKCVVGLQRGWGCLVAAMAIVATALCFLPPLGGLVWRSWKRYRARPR</sequence>
<name>A0ABS6IR55_9HYPH</name>
<dbReference type="Proteomes" id="UP000727907">
    <property type="component" value="Unassembled WGS sequence"/>
</dbReference>
<reference evidence="2 3" key="1">
    <citation type="submission" date="2021-06" db="EMBL/GenBank/DDBJ databases">
        <authorList>
            <person name="Lee D.H."/>
        </authorList>
    </citation>
    <scope>NUCLEOTIDE SEQUENCE [LARGE SCALE GENOMIC DNA]</scope>
    <source>
        <strain evidence="2 3">MMS21-HV4-11</strain>
    </source>
</reference>
<dbReference type="RefSeq" id="WP_216964798.1">
    <property type="nucleotide sequence ID" value="NZ_JAHOPB010000002.1"/>
</dbReference>
<keyword evidence="1" id="KW-0472">Membrane</keyword>
<comment type="caution">
    <text evidence="2">The sequence shown here is derived from an EMBL/GenBank/DDBJ whole genome shotgun (WGS) entry which is preliminary data.</text>
</comment>
<organism evidence="2 3">
    <name type="scientific">Reyranella humidisoli</name>
    <dbReference type="NCBI Taxonomy" id="2849149"/>
    <lineage>
        <taxon>Bacteria</taxon>
        <taxon>Pseudomonadati</taxon>
        <taxon>Pseudomonadota</taxon>
        <taxon>Alphaproteobacteria</taxon>
        <taxon>Hyphomicrobiales</taxon>
        <taxon>Reyranellaceae</taxon>
        <taxon>Reyranella</taxon>
    </lineage>
</organism>
<evidence type="ECO:0000313" key="2">
    <source>
        <dbReference type="EMBL" id="MBU8876197.1"/>
    </source>
</evidence>